<name>A0A2S7VF88_9VIBR</name>
<organism evidence="1 2">
    <name type="scientific">Vibrio chagasii</name>
    <dbReference type="NCBI Taxonomy" id="170679"/>
    <lineage>
        <taxon>Bacteria</taxon>
        <taxon>Pseudomonadati</taxon>
        <taxon>Pseudomonadota</taxon>
        <taxon>Gammaproteobacteria</taxon>
        <taxon>Vibrionales</taxon>
        <taxon>Vibrionaceae</taxon>
        <taxon>Vibrio</taxon>
    </lineage>
</organism>
<evidence type="ECO:0000313" key="2">
    <source>
        <dbReference type="Proteomes" id="UP000238707"/>
    </source>
</evidence>
<evidence type="ECO:0000313" key="1">
    <source>
        <dbReference type="EMBL" id="PQJ60769.1"/>
    </source>
</evidence>
<dbReference type="EMBL" id="MSCI01000002">
    <property type="protein sequence ID" value="PQJ60769.1"/>
    <property type="molecule type" value="Genomic_DNA"/>
</dbReference>
<protein>
    <submittedName>
        <fullName evidence="1">Uncharacterized protein</fullName>
    </submittedName>
</protein>
<dbReference type="AlphaFoldDB" id="A0A2S7VF88"/>
<accession>A0A2S7VF88</accession>
<proteinExistence type="predicted"/>
<comment type="caution">
    <text evidence="1">The sequence shown here is derived from an EMBL/GenBank/DDBJ whole genome shotgun (WGS) entry which is preliminary data.</text>
</comment>
<reference evidence="1 2" key="1">
    <citation type="submission" date="2016-12" db="EMBL/GenBank/DDBJ databases">
        <title>Diversity of luminous bacteria.</title>
        <authorList>
            <person name="Yoshizawa S."/>
            <person name="Kogure K."/>
        </authorList>
    </citation>
    <scope>NUCLEOTIDE SEQUENCE [LARGE SCALE GENOMIC DNA]</scope>
    <source>
        <strain evidence="1 2">LC2-408</strain>
    </source>
</reference>
<keyword evidence="2" id="KW-1185">Reference proteome</keyword>
<dbReference type="Proteomes" id="UP000238707">
    <property type="component" value="Unassembled WGS sequence"/>
</dbReference>
<sequence>MKRQREITQQLITLRTTKPGMVCWHQNRQETTVYKVSLERKAAYFFIKPKIKDARAKRIKTKL</sequence>
<gene>
    <name evidence="1" type="ORF">BTO10_15640</name>
</gene>